<reference evidence="1 2" key="1">
    <citation type="submission" date="2019-03" db="EMBL/GenBank/DDBJ databases">
        <title>Draft genome sequences of novel Actinobacteria.</title>
        <authorList>
            <person name="Sahin N."/>
            <person name="Ay H."/>
            <person name="Saygin H."/>
        </authorList>
    </citation>
    <scope>NUCLEOTIDE SEQUENCE [LARGE SCALE GENOMIC DNA]</scope>
    <source>
        <strain evidence="1 2">H3C3</strain>
    </source>
</reference>
<proteinExistence type="predicted"/>
<dbReference type="NCBIfam" id="NF041886">
    <property type="entry name" value="Rmf_CrpP_fam"/>
    <property type="match status" value="1"/>
</dbReference>
<organism evidence="1 2">
    <name type="scientific">Actinomadura rubrisoli</name>
    <dbReference type="NCBI Taxonomy" id="2530368"/>
    <lineage>
        <taxon>Bacteria</taxon>
        <taxon>Bacillati</taxon>
        <taxon>Actinomycetota</taxon>
        <taxon>Actinomycetes</taxon>
        <taxon>Streptosporangiales</taxon>
        <taxon>Thermomonosporaceae</taxon>
        <taxon>Actinomadura</taxon>
    </lineage>
</organism>
<dbReference type="InterPro" id="IPR007040">
    <property type="entry name" value="Ribosome_modulation_factor"/>
</dbReference>
<gene>
    <name evidence="1" type="ORF">E1298_12850</name>
</gene>
<dbReference type="EMBL" id="SMKU01000049">
    <property type="protein sequence ID" value="TDD90783.1"/>
    <property type="molecule type" value="Genomic_DNA"/>
</dbReference>
<dbReference type="AlphaFoldDB" id="A0A4R5BYH6"/>
<name>A0A4R5BYH6_9ACTN</name>
<accession>A0A4R5BYH6</accession>
<protein>
    <submittedName>
        <fullName evidence="1">Uncharacterized protein</fullName>
    </submittedName>
</protein>
<sequence length="65" mass="6857">MTTDAAGAVVMIRALQAGRAAAEAGQPITVCPHDPDAERAHDRALARMWIRGYSKASTAEVDYSG</sequence>
<dbReference type="Proteomes" id="UP000294513">
    <property type="component" value="Unassembled WGS sequence"/>
</dbReference>
<comment type="caution">
    <text evidence="1">The sequence shown here is derived from an EMBL/GenBank/DDBJ whole genome shotgun (WGS) entry which is preliminary data.</text>
</comment>
<dbReference type="Pfam" id="PF04957">
    <property type="entry name" value="RMF"/>
    <property type="match status" value="1"/>
</dbReference>
<dbReference type="NCBIfam" id="NF041887">
    <property type="entry name" value="Rmf_like_phage"/>
    <property type="match status" value="1"/>
</dbReference>
<dbReference type="OrthoDB" id="3483902at2"/>
<keyword evidence="2" id="KW-1185">Reference proteome</keyword>
<evidence type="ECO:0000313" key="2">
    <source>
        <dbReference type="Proteomes" id="UP000294513"/>
    </source>
</evidence>
<dbReference type="RefSeq" id="WP_131892696.1">
    <property type="nucleotide sequence ID" value="NZ_SMKU01000049.1"/>
</dbReference>
<evidence type="ECO:0000313" key="1">
    <source>
        <dbReference type="EMBL" id="TDD90783.1"/>
    </source>
</evidence>